<dbReference type="Proteomes" id="UP000231157">
    <property type="component" value="Unassembled WGS sequence"/>
</dbReference>
<dbReference type="AlphaFoldDB" id="A0A2H0UR74"/>
<dbReference type="InterPro" id="IPR002139">
    <property type="entry name" value="Ribo/fructo_kinase"/>
</dbReference>
<protein>
    <recommendedName>
        <fullName evidence="3">Carbohydrate kinase PfkB domain-containing protein</fullName>
    </recommendedName>
</protein>
<dbReference type="GO" id="GO:0016301">
    <property type="term" value="F:kinase activity"/>
    <property type="evidence" value="ECO:0007669"/>
    <property type="project" value="UniProtKB-KW"/>
</dbReference>
<dbReference type="PRINTS" id="PR00990">
    <property type="entry name" value="RIBOKINASE"/>
</dbReference>
<evidence type="ECO:0000259" key="3">
    <source>
        <dbReference type="Pfam" id="PF00294"/>
    </source>
</evidence>
<keyword evidence="2" id="KW-0418">Kinase</keyword>
<sequence>MYNIYMFDIISIGTATQDVFWKSPLFKVLRDPEHLEALGFPTGEAECFALGSKIQIKDLNFDIGGGAANAAVTFARQGLKTGGLIAIGNDEVGKNIKIGLKKEKIKLFPVTKDTSKTAYSTILLSKTGERTILYYRDDDSNIISEKIPWRKIKTKWIYIATGTISLSILKNIVDHVKKQGGKVSINPSSHFIKQGLKKTKSILRKTDILFLNQEEGSYFTKIQFSKGKAIIQKLQSEGPKMVVMTKGKDGAVIANKKHHYNVGVFKEKTIADRTGAGDAFGSGFIAGIIGTKEKDFQNEKVILRAARLAAANATAVVEKVGAQRGALTKSQFEKESRWKKLQIKKEEA</sequence>
<gene>
    <name evidence="4" type="ORF">COU07_04065</name>
</gene>
<reference evidence="5" key="1">
    <citation type="submission" date="2017-09" db="EMBL/GenBank/DDBJ databases">
        <title>Depth-based differentiation of microbial function through sediment-hosted aquifers and enrichment of novel symbionts in the deep terrestrial subsurface.</title>
        <authorList>
            <person name="Probst A.J."/>
            <person name="Ladd B."/>
            <person name="Jarett J.K."/>
            <person name="Geller-Mcgrath D.E."/>
            <person name="Sieber C.M.K."/>
            <person name="Emerson J.B."/>
            <person name="Anantharaman K."/>
            <person name="Thomas B.C."/>
            <person name="Malmstrom R."/>
            <person name="Stieglmeier M."/>
            <person name="Klingl A."/>
            <person name="Woyke T."/>
            <person name="Ryan C.M."/>
            <person name="Banfield J.F."/>
        </authorList>
    </citation>
    <scope>NUCLEOTIDE SEQUENCE [LARGE SCALE GENOMIC DNA]</scope>
</reference>
<keyword evidence="1" id="KW-0808">Transferase</keyword>
<evidence type="ECO:0000256" key="1">
    <source>
        <dbReference type="ARBA" id="ARBA00022679"/>
    </source>
</evidence>
<comment type="caution">
    <text evidence="4">The sequence shown here is derived from an EMBL/GenBank/DDBJ whole genome shotgun (WGS) entry which is preliminary data.</text>
</comment>
<evidence type="ECO:0000313" key="5">
    <source>
        <dbReference type="Proteomes" id="UP000231157"/>
    </source>
</evidence>
<evidence type="ECO:0000313" key="4">
    <source>
        <dbReference type="EMBL" id="PIR88887.1"/>
    </source>
</evidence>
<organism evidence="4 5">
    <name type="scientific">Candidatus Harrisonbacteria bacterium CG10_big_fil_rev_8_21_14_0_10_40_38</name>
    <dbReference type="NCBI Taxonomy" id="1974583"/>
    <lineage>
        <taxon>Bacteria</taxon>
        <taxon>Candidatus Harrisoniibacteriota</taxon>
    </lineage>
</organism>
<dbReference type="PANTHER" id="PTHR10584">
    <property type="entry name" value="SUGAR KINASE"/>
    <property type="match status" value="1"/>
</dbReference>
<name>A0A2H0UR74_9BACT</name>
<dbReference type="GO" id="GO:0006796">
    <property type="term" value="P:phosphate-containing compound metabolic process"/>
    <property type="evidence" value="ECO:0007669"/>
    <property type="project" value="UniProtKB-ARBA"/>
</dbReference>
<dbReference type="InterPro" id="IPR029056">
    <property type="entry name" value="Ribokinase-like"/>
</dbReference>
<evidence type="ECO:0000256" key="2">
    <source>
        <dbReference type="ARBA" id="ARBA00022777"/>
    </source>
</evidence>
<dbReference type="Pfam" id="PF00294">
    <property type="entry name" value="PfkB"/>
    <property type="match status" value="1"/>
</dbReference>
<proteinExistence type="predicted"/>
<dbReference type="EMBL" id="PFAZ01000011">
    <property type="protein sequence ID" value="PIR88887.1"/>
    <property type="molecule type" value="Genomic_DNA"/>
</dbReference>
<dbReference type="Gene3D" id="3.40.1190.20">
    <property type="match status" value="1"/>
</dbReference>
<feature type="domain" description="Carbohydrate kinase PfkB" evidence="3">
    <location>
        <begin position="52"/>
        <end position="325"/>
    </location>
</feature>
<dbReference type="SUPFAM" id="SSF53613">
    <property type="entry name" value="Ribokinase-like"/>
    <property type="match status" value="1"/>
</dbReference>
<dbReference type="PANTHER" id="PTHR10584:SF166">
    <property type="entry name" value="RIBOKINASE"/>
    <property type="match status" value="1"/>
</dbReference>
<dbReference type="InterPro" id="IPR011611">
    <property type="entry name" value="PfkB_dom"/>
</dbReference>
<accession>A0A2H0UR74</accession>